<feature type="chain" id="PRO_5045364571" evidence="1">
    <location>
        <begin position="44"/>
        <end position="999"/>
    </location>
</feature>
<protein>
    <submittedName>
        <fullName evidence="2">Carboxypeptidase-like regulatory domain-containing protein</fullName>
    </submittedName>
</protein>
<dbReference type="Pfam" id="PF13620">
    <property type="entry name" value="CarboxypepD_reg"/>
    <property type="match status" value="1"/>
</dbReference>
<keyword evidence="1" id="KW-0732">Signal</keyword>
<dbReference type="RefSeq" id="WP_217670861.1">
    <property type="nucleotide sequence ID" value="NZ_JAHRID010000008.1"/>
</dbReference>
<evidence type="ECO:0000313" key="2">
    <source>
        <dbReference type="EMBL" id="MBV2130548.1"/>
    </source>
</evidence>
<proteinExistence type="predicted"/>
<organism evidence="2 3">
    <name type="scientific">Arsukibacterium indicum</name>
    <dbReference type="NCBI Taxonomy" id="2848612"/>
    <lineage>
        <taxon>Bacteria</taxon>
        <taxon>Pseudomonadati</taxon>
        <taxon>Pseudomonadota</taxon>
        <taxon>Gammaproteobacteria</taxon>
        <taxon>Chromatiales</taxon>
        <taxon>Chromatiaceae</taxon>
        <taxon>Arsukibacterium</taxon>
    </lineage>
</organism>
<keyword evidence="3" id="KW-1185">Reference proteome</keyword>
<dbReference type="Proteomes" id="UP000704611">
    <property type="component" value="Unassembled WGS sequence"/>
</dbReference>
<evidence type="ECO:0000256" key="1">
    <source>
        <dbReference type="SAM" id="SignalP"/>
    </source>
</evidence>
<sequence length="999" mass="109897">MKYNELKFIKSRLAQATQFAFRSPATVTAMVLAGILTCAPAAAQQVGGIRGKVTTEQTGDSLAGVTVTATSNVLPGARTAITKEDGSYSLPLLIPGRYQLTFTAADGSVRRTEVEVRLEQTSNVDVQLDGSTSDIEVIEIVGSTIVREGNSSLTNSLGATAIESLPIGQNYRDLLKLIPGVQYSENATLGPAAGGSGVDNKYGFDGVDVSLPLFGNLASEPSTHDVLHVSMDRGGAKAVGFNRSGGFAIDTVSKSGTDEYKGSVEYKLQDKSMVSDITGDIPYELDQSWITAGFGGPIIKDALYFYGSYYRPEVDRVNKETAYGPVKSYNSTRDEFFGKLTWAATDDLLFNISQRSSDREVVGASIGTLDSNEGSLGEKAEQDIFTLDGSWLIDGDTSLTFNINSFSLKSSGTPDTILSVNPTIGSSLDLNNLNQMGRFSVPTLRPDTPENAAFNAAAQMLINQYGYIDDSGNRTGGGRVGAYNQFDITEFSRESFEIALDREMELGNAWHNFHIGFKYSELKEELSRVSNGWGTIGFLGGLSTTVPGAFYQATIVGADPSVGSDLNVLESSVKTYNLEINDTITAGDFEYNIGVLISKDVLYGQGLRENPNNLSGFELAPGNKYKMYTMDWDDMIQPRLGVTWRYDGENTVFGNFAVYHPEANSLARAASWDRSTLNRITDVYFDENGDFVEERYRGSSSGKFFADGLKPRRIDEFTIGTTKAMSSQLYLRGHIRHRKGSNFWEDVPNAARLSGTYGNGQVPADIAARGLYIPELADYRSEIGGSSYVIAEVDGGYTKYWEASIEAEWIGERTYVNASYVWSRYTGNFDQDNTTTNNDANTFIGSSFYNDEPGKFSWDNKDGTLSADKPHLLKVFGYYTLDWDANVGAYFLYQSGQAWETWSAEYYGHAPTSAYYAANAYAEKAGSRRTSSHWQVDLNYTQNFAVTDKLNMKFQIDIFNLFDRQTGYNVNPYDYQANYGQARSFYLPRRIQLSVGIDF</sequence>
<reference evidence="2 3" key="1">
    <citation type="submission" date="2021-06" db="EMBL/GenBank/DDBJ databases">
        <title>Rheinheimera indica sp. nov., isolated from deep-sea sediment.</title>
        <authorList>
            <person name="Wang Z."/>
            <person name="Zhang X.-Y."/>
        </authorList>
    </citation>
    <scope>NUCLEOTIDE SEQUENCE [LARGE SCALE GENOMIC DNA]</scope>
    <source>
        <strain evidence="2 3">SM2107</strain>
    </source>
</reference>
<feature type="signal peptide" evidence="1">
    <location>
        <begin position="1"/>
        <end position="43"/>
    </location>
</feature>
<dbReference type="EMBL" id="JAHRID010000008">
    <property type="protein sequence ID" value="MBV2130548.1"/>
    <property type="molecule type" value="Genomic_DNA"/>
</dbReference>
<name>A0ABS6MNZ9_9GAMM</name>
<evidence type="ECO:0000313" key="3">
    <source>
        <dbReference type="Proteomes" id="UP000704611"/>
    </source>
</evidence>
<accession>A0ABS6MNZ9</accession>
<gene>
    <name evidence="2" type="ORF">KQY15_15750</name>
</gene>
<comment type="caution">
    <text evidence="2">The sequence shown here is derived from an EMBL/GenBank/DDBJ whole genome shotgun (WGS) entry which is preliminary data.</text>
</comment>